<keyword evidence="3" id="KW-0418">Kinase</keyword>
<keyword evidence="8" id="KW-1185">Reference proteome</keyword>
<dbReference type="GO" id="GO:0004788">
    <property type="term" value="F:thiamine diphosphokinase activity"/>
    <property type="evidence" value="ECO:0007669"/>
    <property type="project" value="UniProtKB-EC"/>
</dbReference>
<dbReference type="EC" id="2.7.6.2" evidence="5"/>
<keyword evidence="4" id="KW-0067">ATP-binding</keyword>
<dbReference type="Gene3D" id="3.40.50.10240">
    <property type="entry name" value="Thiamin pyrophosphokinase, catalytic domain"/>
    <property type="match status" value="1"/>
</dbReference>
<dbReference type="InterPro" id="IPR036371">
    <property type="entry name" value="TPK_B1-bd_sf"/>
</dbReference>
<dbReference type="SMART" id="SM00983">
    <property type="entry name" value="TPK_B1_binding"/>
    <property type="match status" value="1"/>
</dbReference>
<dbReference type="Proteomes" id="UP001057877">
    <property type="component" value="Chromosome"/>
</dbReference>
<dbReference type="InterPro" id="IPR036759">
    <property type="entry name" value="TPK_catalytic_sf"/>
</dbReference>
<dbReference type="Pfam" id="PF04265">
    <property type="entry name" value="TPK_B1_binding"/>
    <property type="match status" value="1"/>
</dbReference>
<organism evidence="7 8">
    <name type="scientific">Paenibacillus spongiae</name>
    <dbReference type="NCBI Taxonomy" id="2909671"/>
    <lineage>
        <taxon>Bacteria</taxon>
        <taxon>Bacillati</taxon>
        <taxon>Bacillota</taxon>
        <taxon>Bacilli</taxon>
        <taxon>Bacillales</taxon>
        <taxon>Paenibacillaceae</taxon>
        <taxon>Paenibacillus</taxon>
    </lineage>
</organism>
<dbReference type="Pfam" id="PF04263">
    <property type="entry name" value="TPK_catalytic"/>
    <property type="match status" value="1"/>
</dbReference>
<name>A0ABY5S4J5_9BACL</name>
<dbReference type="RefSeq" id="WP_258383753.1">
    <property type="nucleotide sequence ID" value="NZ_CP091430.1"/>
</dbReference>
<dbReference type="CDD" id="cd07995">
    <property type="entry name" value="TPK"/>
    <property type="match status" value="1"/>
</dbReference>
<evidence type="ECO:0000256" key="1">
    <source>
        <dbReference type="ARBA" id="ARBA00022679"/>
    </source>
</evidence>
<dbReference type="InterPro" id="IPR007371">
    <property type="entry name" value="TPK_catalytic"/>
</dbReference>
<proteinExistence type="predicted"/>
<dbReference type="PANTHER" id="PTHR41299">
    <property type="entry name" value="THIAMINE PYROPHOSPHOKINASE"/>
    <property type="match status" value="1"/>
</dbReference>
<reference evidence="7" key="1">
    <citation type="submission" date="2022-01" db="EMBL/GenBank/DDBJ databases">
        <title>Paenibacillus spongiae sp. nov., isolated from marine sponge.</title>
        <authorList>
            <person name="Li Z."/>
            <person name="Zhang M."/>
        </authorList>
    </citation>
    <scope>NUCLEOTIDE SEQUENCE</scope>
    <source>
        <strain evidence="7">PHS-Z3</strain>
    </source>
</reference>
<keyword evidence="1 7" id="KW-0808">Transferase</keyword>
<dbReference type="EMBL" id="CP091430">
    <property type="protein sequence ID" value="UVI27663.1"/>
    <property type="molecule type" value="Genomic_DNA"/>
</dbReference>
<dbReference type="InterPro" id="IPR053149">
    <property type="entry name" value="TPK"/>
</dbReference>
<accession>A0ABY5S4J5</accession>
<evidence type="ECO:0000256" key="5">
    <source>
        <dbReference type="NCBIfam" id="TIGR01378"/>
    </source>
</evidence>
<dbReference type="SUPFAM" id="SSF63999">
    <property type="entry name" value="Thiamin pyrophosphokinase, catalytic domain"/>
    <property type="match status" value="1"/>
</dbReference>
<evidence type="ECO:0000256" key="2">
    <source>
        <dbReference type="ARBA" id="ARBA00022741"/>
    </source>
</evidence>
<dbReference type="NCBIfam" id="TIGR01378">
    <property type="entry name" value="thi_PPkinase"/>
    <property type="match status" value="1"/>
</dbReference>
<evidence type="ECO:0000256" key="4">
    <source>
        <dbReference type="ARBA" id="ARBA00022840"/>
    </source>
</evidence>
<evidence type="ECO:0000256" key="3">
    <source>
        <dbReference type="ARBA" id="ARBA00022777"/>
    </source>
</evidence>
<sequence length="213" mass="23513">MNASRILIFTGGRLGRWALDLIRDDDYLIGADSGALFLVRNGRRPNISLGDFDSVTPQQLAEIREASLEMQDFDPVDKDFTDTELAFQLAVSKQPDEIVLLGALGTRFDHTLANVHLLRTAHGQGIRMAIMDEHNTIRVTASKLSLRRSPFPYISLLPLSDVVRGITLDGFQYPLREATLEIGQSLGISNALVGEQGVVSIREGLLLVIESRD</sequence>
<keyword evidence="2" id="KW-0547">Nucleotide-binding</keyword>
<dbReference type="InterPro" id="IPR006282">
    <property type="entry name" value="Thi_PPkinase"/>
</dbReference>
<evidence type="ECO:0000259" key="6">
    <source>
        <dbReference type="SMART" id="SM00983"/>
    </source>
</evidence>
<evidence type="ECO:0000313" key="8">
    <source>
        <dbReference type="Proteomes" id="UP001057877"/>
    </source>
</evidence>
<dbReference type="InterPro" id="IPR007373">
    <property type="entry name" value="Thiamin_PyroPKinase_B1-bd"/>
</dbReference>
<dbReference type="PANTHER" id="PTHR41299:SF1">
    <property type="entry name" value="THIAMINE PYROPHOSPHOKINASE"/>
    <property type="match status" value="1"/>
</dbReference>
<protein>
    <recommendedName>
        <fullName evidence="5">Thiamine diphosphokinase</fullName>
        <ecNumber evidence="5">2.7.6.2</ecNumber>
    </recommendedName>
</protein>
<feature type="domain" description="Thiamin pyrophosphokinase thiamin-binding" evidence="6">
    <location>
        <begin position="140"/>
        <end position="207"/>
    </location>
</feature>
<dbReference type="SUPFAM" id="SSF63862">
    <property type="entry name" value="Thiamin pyrophosphokinase, substrate-binding domain"/>
    <property type="match status" value="1"/>
</dbReference>
<evidence type="ECO:0000313" key="7">
    <source>
        <dbReference type="EMBL" id="UVI27663.1"/>
    </source>
</evidence>
<gene>
    <name evidence="7" type="ORF">L1F29_19550</name>
</gene>